<gene>
    <name evidence="1" type="ORF">COLO4_16281</name>
</gene>
<comment type="caution">
    <text evidence="1">The sequence shown here is derived from an EMBL/GenBank/DDBJ whole genome shotgun (WGS) entry which is preliminary data.</text>
</comment>
<protein>
    <submittedName>
        <fullName evidence="1">Uncharacterized protein</fullName>
    </submittedName>
</protein>
<dbReference type="AlphaFoldDB" id="A0A1R3JIE0"/>
<name>A0A1R3JIE0_9ROSI</name>
<proteinExistence type="predicted"/>
<organism evidence="1 2">
    <name type="scientific">Corchorus olitorius</name>
    <dbReference type="NCBI Taxonomy" id="93759"/>
    <lineage>
        <taxon>Eukaryota</taxon>
        <taxon>Viridiplantae</taxon>
        <taxon>Streptophyta</taxon>
        <taxon>Embryophyta</taxon>
        <taxon>Tracheophyta</taxon>
        <taxon>Spermatophyta</taxon>
        <taxon>Magnoliopsida</taxon>
        <taxon>eudicotyledons</taxon>
        <taxon>Gunneridae</taxon>
        <taxon>Pentapetalae</taxon>
        <taxon>rosids</taxon>
        <taxon>malvids</taxon>
        <taxon>Malvales</taxon>
        <taxon>Malvaceae</taxon>
        <taxon>Grewioideae</taxon>
        <taxon>Apeibeae</taxon>
        <taxon>Corchorus</taxon>
    </lineage>
</organism>
<accession>A0A1R3JIE0</accession>
<evidence type="ECO:0000313" key="2">
    <source>
        <dbReference type="Proteomes" id="UP000187203"/>
    </source>
</evidence>
<keyword evidence="2" id="KW-1185">Reference proteome</keyword>
<sequence>MGEHPQLQFRCAKKFGVALHARRNFNSIFDPISFQRVIGYIQFFAQTVSLQNLGIHFFPFSVLTCFPVSIPLG</sequence>
<dbReference type="EMBL" id="AWUE01015997">
    <property type="protein sequence ID" value="OMO94573.1"/>
    <property type="molecule type" value="Genomic_DNA"/>
</dbReference>
<evidence type="ECO:0000313" key="1">
    <source>
        <dbReference type="EMBL" id="OMO94573.1"/>
    </source>
</evidence>
<dbReference type="Proteomes" id="UP000187203">
    <property type="component" value="Unassembled WGS sequence"/>
</dbReference>
<reference evidence="2" key="1">
    <citation type="submission" date="2013-09" db="EMBL/GenBank/DDBJ databases">
        <title>Corchorus olitorius genome sequencing.</title>
        <authorList>
            <person name="Alam M."/>
            <person name="Haque M.S."/>
            <person name="Islam M.S."/>
            <person name="Emdad E.M."/>
            <person name="Islam M.M."/>
            <person name="Ahmed B."/>
            <person name="Halim A."/>
            <person name="Hossen Q.M.M."/>
            <person name="Hossain M.Z."/>
            <person name="Ahmed R."/>
            <person name="Khan M.M."/>
            <person name="Islam R."/>
            <person name="Rashid M.M."/>
            <person name="Khan S.A."/>
            <person name="Rahman M.S."/>
            <person name="Alam M."/>
            <person name="Yahiya A.S."/>
            <person name="Khan M.S."/>
            <person name="Azam M.S."/>
            <person name="Haque T."/>
            <person name="Lashkar M.Z.H."/>
            <person name="Akhand A.I."/>
            <person name="Morshed G."/>
            <person name="Roy S."/>
            <person name="Uddin K.S."/>
            <person name="Rabeya T."/>
            <person name="Hossain A.S."/>
            <person name="Chowdhury A."/>
            <person name="Snigdha A.R."/>
            <person name="Mortoza M.S."/>
            <person name="Matin S.A."/>
            <person name="Hoque S.M.E."/>
            <person name="Islam M.K."/>
            <person name="Roy D.K."/>
            <person name="Haider R."/>
            <person name="Moosa M.M."/>
            <person name="Elias S.M."/>
            <person name="Hasan A.M."/>
            <person name="Jahan S."/>
            <person name="Shafiuddin M."/>
            <person name="Mahmood N."/>
            <person name="Shommy N.S."/>
        </authorList>
    </citation>
    <scope>NUCLEOTIDE SEQUENCE [LARGE SCALE GENOMIC DNA]</scope>
    <source>
        <strain evidence="2">cv. O-4</strain>
    </source>
</reference>